<dbReference type="PANTHER" id="PTHR34599">
    <property type="entry name" value="PEROXIDASE-RELATED"/>
    <property type="match status" value="1"/>
</dbReference>
<dbReference type="InterPro" id="IPR052559">
    <property type="entry name" value="V-haloperoxidase"/>
</dbReference>
<reference evidence="2" key="1">
    <citation type="journal article" date="2020" name="mSystems">
        <title>Genome- and Community-Level Interaction Insights into Carbon Utilization and Element Cycling Functions of Hydrothermarchaeota in Hydrothermal Sediment.</title>
        <authorList>
            <person name="Zhou Z."/>
            <person name="Liu Y."/>
            <person name="Xu W."/>
            <person name="Pan J."/>
            <person name="Luo Z.H."/>
            <person name="Li M."/>
        </authorList>
    </citation>
    <scope>NUCLEOTIDE SEQUENCE [LARGE SCALE GENOMIC DNA]</scope>
    <source>
        <strain evidence="2">SpSt-289</strain>
    </source>
</reference>
<protein>
    <submittedName>
        <fullName evidence="2">Phosphatase PAP2 family protein</fullName>
    </submittedName>
</protein>
<dbReference type="AlphaFoldDB" id="A0A7C1FGA7"/>
<dbReference type="InterPro" id="IPR000326">
    <property type="entry name" value="PAP2/HPO"/>
</dbReference>
<organism evidence="2">
    <name type="scientific">Caldilinea aerophila</name>
    <dbReference type="NCBI Taxonomy" id="133453"/>
    <lineage>
        <taxon>Bacteria</taxon>
        <taxon>Bacillati</taxon>
        <taxon>Chloroflexota</taxon>
        <taxon>Caldilineae</taxon>
        <taxon>Caldilineales</taxon>
        <taxon>Caldilineaceae</taxon>
        <taxon>Caldilinea</taxon>
    </lineage>
</organism>
<proteinExistence type="predicted"/>
<dbReference type="SUPFAM" id="SSF48317">
    <property type="entry name" value="Acid phosphatase/Vanadium-dependent haloperoxidase"/>
    <property type="match status" value="1"/>
</dbReference>
<accession>A0A7C1FGA7</accession>
<evidence type="ECO:0000313" key="2">
    <source>
        <dbReference type="EMBL" id="HDX31036.1"/>
    </source>
</evidence>
<dbReference type="InterPro" id="IPR036938">
    <property type="entry name" value="PAP2/HPO_sf"/>
</dbReference>
<feature type="domain" description="Phosphatidic acid phosphatase type 2/haloperoxidase" evidence="1">
    <location>
        <begin position="327"/>
        <end position="459"/>
    </location>
</feature>
<name>A0A7C1FGA7_9CHLR</name>
<dbReference type="PANTHER" id="PTHR34599:SF1">
    <property type="entry name" value="PHOSPHATIDIC ACID PHOSPHATASE TYPE 2_HALOPEROXIDASE DOMAIN-CONTAINING PROTEIN"/>
    <property type="match status" value="1"/>
</dbReference>
<dbReference type="EMBL" id="DSMG01000066">
    <property type="protein sequence ID" value="HDX31036.1"/>
    <property type="molecule type" value="Genomic_DNA"/>
</dbReference>
<gene>
    <name evidence="2" type="ORF">ENQ20_06025</name>
</gene>
<comment type="caution">
    <text evidence="2">The sequence shown here is derived from an EMBL/GenBank/DDBJ whole genome shotgun (WGS) entry which is preliminary data.</text>
</comment>
<evidence type="ECO:0000259" key="1">
    <source>
        <dbReference type="Pfam" id="PF01569"/>
    </source>
</evidence>
<dbReference type="Pfam" id="PF01569">
    <property type="entry name" value="PAP2"/>
    <property type="match status" value="1"/>
</dbReference>
<sequence>MAEIRRRCTVWRASVIVVLVVSLVVTQAPPASALSLAEPRTAEQAPVSLPGADDSDHRVATAWFALLEDLIRQASGFSPPVAARAIGYTAVTLYEAIAPGMAHGRTLAGRLNALEWTPPMEEDAAYHWPLVANSALASILRRLFAHGGASVRESIDLLEKSIRTRYEADVAPEVLRRSIRRGRDVAAVIFEWSKHDGGHEGYFYNFTHTYRPPEGDGLWVPTPPQYLRALQPYWGMNRPLALPSAEACALPPPPPYSTDPSSQLYQEAWEVYDTVKNLTPWQRETALYWADDPVLTATPPGHSLAIATQILREENAALARAADVYLRLGVAIADAFIVCWRDKYRYNYLRPITYIRNVIDPNWNATAVTDPLITPPFPEYPSGHATEAGAMATVLAALFGEQYRFTDTSMERLGFAPRTYASFWEAAEEAALSRLYGGIHFRSGNEQGLVQGRCVGEWVLERLR</sequence>
<dbReference type="CDD" id="cd03398">
    <property type="entry name" value="PAP2_haloperoxidase"/>
    <property type="match status" value="1"/>
</dbReference>
<dbReference type="Gene3D" id="1.10.606.20">
    <property type="match status" value="1"/>
</dbReference>